<dbReference type="Proteomes" id="UP001437256">
    <property type="component" value="Unassembled WGS sequence"/>
</dbReference>
<protein>
    <submittedName>
        <fullName evidence="4">Uncharacterized protein</fullName>
    </submittedName>
</protein>
<evidence type="ECO:0000256" key="3">
    <source>
        <dbReference type="ARBA" id="ARBA00035112"/>
    </source>
</evidence>
<gene>
    <name evidence="4" type="ORF">AAF712_006225</name>
</gene>
<sequence>MDWGMETCRLVFDIPSSNDTEGRFFKYASLQPSDRTRTARVDIWGVEPNAPSHTRPTRLRSSPVASLKLTYGSKVKSVMFKCTAATFYDFEIACSVLPESSPCNIDLTFPRNHGSITIGLNHNLTIPSKQVHNVLIYDIPDSLYYAMTVPTTYRMITGLETALVVLSIVNLSLVGVLELNRAVSDTDAAHRSIPSSCTDSPTGDTSCVWPVVSNNLAYMHFEDSLHYQVDNSSATEREWAALSPGNGIIHLQVGNNPSDIREFSPSMFHQLRCLDVLRAHYAKVSSSAGGGANPPVAHKFALTHHCLNYLRQILLCNSDLHIDPVIGADHKDADLVAHTHICRDWTDVYRALDKNQRWFNGISK</sequence>
<comment type="similarity">
    <text evidence="3">Belongs to the ustYa family.</text>
</comment>
<dbReference type="PANTHER" id="PTHR33365:SF11">
    <property type="entry name" value="TAT PATHWAY SIGNAL SEQUENCE"/>
    <property type="match status" value="1"/>
</dbReference>
<evidence type="ECO:0000256" key="1">
    <source>
        <dbReference type="ARBA" id="ARBA00004685"/>
    </source>
</evidence>
<keyword evidence="5" id="KW-1185">Reference proteome</keyword>
<organism evidence="4 5">
    <name type="scientific">Marasmius tenuissimus</name>
    <dbReference type="NCBI Taxonomy" id="585030"/>
    <lineage>
        <taxon>Eukaryota</taxon>
        <taxon>Fungi</taxon>
        <taxon>Dikarya</taxon>
        <taxon>Basidiomycota</taxon>
        <taxon>Agaricomycotina</taxon>
        <taxon>Agaricomycetes</taxon>
        <taxon>Agaricomycetidae</taxon>
        <taxon>Agaricales</taxon>
        <taxon>Marasmiineae</taxon>
        <taxon>Marasmiaceae</taxon>
        <taxon>Marasmius</taxon>
    </lineage>
</organism>
<keyword evidence="2" id="KW-0560">Oxidoreductase</keyword>
<reference evidence="4 5" key="1">
    <citation type="submission" date="2024-05" db="EMBL/GenBank/DDBJ databases">
        <title>A draft genome resource for the thread blight pathogen Marasmius tenuissimus strain MS-2.</title>
        <authorList>
            <person name="Yulfo-Soto G.E."/>
            <person name="Baruah I.K."/>
            <person name="Amoako-Attah I."/>
            <person name="Bukari Y."/>
            <person name="Meinhardt L.W."/>
            <person name="Bailey B.A."/>
            <person name="Cohen S.P."/>
        </authorList>
    </citation>
    <scope>NUCLEOTIDE SEQUENCE [LARGE SCALE GENOMIC DNA]</scope>
    <source>
        <strain evidence="4 5">MS-2</strain>
    </source>
</reference>
<dbReference type="EMBL" id="JBBXMP010000032">
    <property type="protein sequence ID" value="KAL0066822.1"/>
    <property type="molecule type" value="Genomic_DNA"/>
</dbReference>
<accession>A0ABR3A2L6</accession>
<comment type="pathway">
    <text evidence="1">Mycotoxin biosynthesis.</text>
</comment>
<dbReference type="Pfam" id="PF11807">
    <property type="entry name" value="UstYa"/>
    <property type="match status" value="1"/>
</dbReference>
<name>A0ABR3A2L6_9AGAR</name>
<evidence type="ECO:0000256" key="2">
    <source>
        <dbReference type="ARBA" id="ARBA00023002"/>
    </source>
</evidence>
<dbReference type="InterPro" id="IPR021765">
    <property type="entry name" value="UstYa-like"/>
</dbReference>
<proteinExistence type="inferred from homology"/>
<comment type="caution">
    <text evidence="4">The sequence shown here is derived from an EMBL/GenBank/DDBJ whole genome shotgun (WGS) entry which is preliminary data.</text>
</comment>
<dbReference type="PANTHER" id="PTHR33365">
    <property type="entry name" value="YALI0B05434P"/>
    <property type="match status" value="1"/>
</dbReference>
<evidence type="ECO:0000313" key="5">
    <source>
        <dbReference type="Proteomes" id="UP001437256"/>
    </source>
</evidence>
<evidence type="ECO:0000313" key="4">
    <source>
        <dbReference type="EMBL" id="KAL0066822.1"/>
    </source>
</evidence>